<dbReference type="GO" id="GO:0006542">
    <property type="term" value="P:glutamine biosynthetic process"/>
    <property type="evidence" value="ECO:0007669"/>
    <property type="project" value="InterPro"/>
</dbReference>
<keyword evidence="6" id="KW-0547">Nucleotide-binding</keyword>
<dbReference type="SUPFAM" id="SSF55931">
    <property type="entry name" value="Glutamine synthetase/guanido kinase"/>
    <property type="match status" value="1"/>
</dbReference>
<comment type="similarity">
    <text evidence="2 8 9">Belongs to the glutamine synthetase family.</text>
</comment>
<feature type="domain" description="GS catalytic" evidence="10">
    <location>
        <begin position="131"/>
        <end position="384"/>
    </location>
</feature>
<dbReference type="PANTHER" id="PTHR20852:SF93">
    <property type="entry name" value="GLUTAMINE SYNTHETASE CYTOSOLIC ISOZYME 1-1"/>
    <property type="match status" value="1"/>
</dbReference>
<dbReference type="OrthoDB" id="1936100at2759"/>
<dbReference type="Gene3D" id="3.30.590.10">
    <property type="entry name" value="Glutamine synthetase/guanido kinase, catalytic domain"/>
    <property type="match status" value="1"/>
</dbReference>
<dbReference type="PANTHER" id="PTHR20852">
    <property type="entry name" value="GLUTAMINE SYNTHETASE"/>
    <property type="match status" value="1"/>
</dbReference>
<dbReference type="Pfam" id="PF00120">
    <property type="entry name" value="Gln-synt_C"/>
    <property type="match status" value="1"/>
</dbReference>
<evidence type="ECO:0000256" key="1">
    <source>
        <dbReference type="ARBA" id="ARBA00004496"/>
    </source>
</evidence>
<dbReference type="EMBL" id="CAMXCT030004246">
    <property type="protein sequence ID" value="CAL4795633.1"/>
    <property type="molecule type" value="Genomic_DNA"/>
</dbReference>
<organism evidence="11">
    <name type="scientific">Cladocopium goreaui</name>
    <dbReference type="NCBI Taxonomy" id="2562237"/>
    <lineage>
        <taxon>Eukaryota</taxon>
        <taxon>Sar</taxon>
        <taxon>Alveolata</taxon>
        <taxon>Dinophyceae</taxon>
        <taxon>Suessiales</taxon>
        <taxon>Symbiodiniaceae</taxon>
        <taxon>Cladocopium</taxon>
    </lineage>
</organism>
<evidence type="ECO:0000313" key="13">
    <source>
        <dbReference type="Proteomes" id="UP001152797"/>
    </source>
</evidence>
<evidence type="ECO:0000256" key="6">
    <source>
        <dbReference type="ARBA" id="ARBA00022741"/>
    </source>
</evidence>
<keyword evidence="7" id="KW-0067">ATP-binding</keyword>
<evidence type="ECO:0000256" key="2">
    <source>
        <dbReference type="ARBA" id="ARBA00009897"/>
    </source>
</evidence>
<dbReference type="EMBL" id="CAMXCT010004246">
    <property type="protein sequence ID" value="CAI4008321.1"/>
    <property type="molecule type" value="Genomic_DNA"/>
</dbReference>
<accession>A0A9P1GBU5</accession>
<dbReference type="PROSITE" id="PS51987">
    <property type="entry name" value="GS_CATALYTIC"/>
    <property type="match status" value="1"/>
</dbReference>
<evidence type="ECO:0000256" key="9">
    <source>
        <dbReference type="RuleBase" id="RU000384"/>
    </source>
</evidence>
<evidence type="ECO:0000259" key="10">
    <source>
        <dbReference type="PROSITE" id="PS51987"/>
    </source>
</evidence>
<dbReference type="InterPro" id="IPR008146">
    <property type="entry name" value="Gln_synth_cat_dom"/>
</dbReference>
<dbReference type="InterPro" id="IPR014746">
    <property type="entry name" value="Gln_synth/guanido_kin_cat_dom"/>
</dbReference>
<reference evidence="11" key="1">
    <citation type="submission" date="2022-10" db="EMBL/GenBank/DDBJ databases">
        <authorList>
            <person name="Chen Y."/>
            <person name="Dougan E. K."/>
            <person name="Chan C."/>
            <person name="Rhodes N."/>
            <person name="Thang M."/>
        </authorList>
    </citation>
    <scope>NUCLEOTIDE SEQUENCE</scope>
</reference>
<dbReference type="GO" id="GO:0004356">
    <property type="term" value="F:glutamine synthetase activity"/>
    <property type="evidence" value="ECO:0007669"/>
    <property type="project" value="UniProtKB-EC"/>
</dbReference>
<protein>
    <recommendedName>
        <fullName evidence="3">glutamine synthetase</fullName>
        <ecNumber evidence="3">6.3.1.2</ecNumber>
    </recommendedName>
</protein>
<sequence>MGSGASREKEQIGPTGIKDVHLSHALTEKYMGLSQHGKVQAEYVWIDSDYWDGHSFDLCCKTLTLPDAPISLDDIPIWTYSGDDAKDIVIVPRRTYRDPFRGGDNVLVLADTYEEPSGDEQDHGKATKFNARAACQAAMQQAEEIGEDPWFGFEQEYYLIDPKTKWPLGWPAGRYPDKDTAFYCSVGSTKVVAREIIEAHYRACLYAGVMIGGINSEVAPAQWEFQVGPASGTQGADDLWMARYILQRLCEEYKVGVTFDPKPVPKQAGIGCHTNYSNMATRSSPGGMEAIKKQCERLRQAHDKHISNYGIGNERRLTGKHDTAAMSDFSWGIGDRAASIRMGCKVAMRDCGYYEDRRPAANMDPYLVSQLLVETTLLRKESLN</sequence>
<evidence type="ECO:0000256" key="5">
    <source>
        <dbReference type="ARBA" id="ARBA00022598"/>
    </source>
</evidence>
<dbReference type="Gene3D" id="3.10.20.70">
    <property type="entry name" value="Glutamine synthetase, N-terminal domain"/>
    <property type="match status" value="1"/>
</dbReference>
<reference evidence="12" key="2">
    <citation type="submission" date="2024-04" db="EMBL/GenBank/DDBJ databases">
        <authorList>
            <person name="Chen Y."/>
            <person name="Shah S."/>
            <person name="Dougan E. K."/>
            <person name="Thang M."/>
            <person name="Chan C."/>
        </authorList>
    </citation>
    <scope>NUCLEOTIDE SEQUENCE [LARGE SCALE GENOMIC DNA]</scope>
</reference>
<dbReference type="InterPro" id="IPR050292">
    <property type="entry name" value="Glutamine_Synthetase"/>
</dbReference>
<dbReference type="EMBL" id="CAMXCT020004246">
    <property type="protein sequence ID" value="CAL1161696.1"/>
    <property type="molecule type" value="Genomic_DNA"/>
</dbReference>
<keyword evidence="13" id="KW-1185">Reference proteome</keyword>
<dbReference type="InterPro" id="IPR036651">
    <property type="entry name" value="Gln_synt_N_sf"/>
</dbReference>
<dbReference type="GO" id="GO:0005524">
    <property type="term" value="F:ATP binding"/>
    <property type="evidence" value="ECO:0007669"/>
    <property type="project" value="UniProtKB-KW"/>
</dbReference>
<proteinExistence type="inferred from homology"/>
<dbReference type="GO" id="GO:0005737">
    <property type="term" value="C:cytoplasm"/>
    <property type="evidence" value="ECO:0007669"/>
    <property type="project" value="UniProtKB-SubCell"/>
</dbReference>
<keyword evidence="4" id="KW-0963">Cytoplasm</keyword>
<dbReference type="SMART" id="SM01230">
    <property type="entry name" value="Gln-synt_C"/>
    <property type="match status" value="1"/>
</dbReference>
<evidence type="ECO:0000256" key="4">
    <source>
        <dbReference type="ARBA" id="ARBA00022490"/>
    </source>
</evidence>
<dbReference type="EC" id="6.3.1.2" evidence="3"/>
<evidence type="ECO:0000256" key="8">
    <source>
        <dbReference type="PROSITE-ProRule" id="PRU01331"/>
    </source>
</evidence>
<name>A0A9P1GBU5_9DINO</name>
<comment type="subcellular location">
    <subcellularLocation>
        <location evidence="1">Cytoplasm</location>
    </subcellularLocation>
</comment>
<dbReference type="AlphaFoldDB" id="A0A9P1GBU5"/>
<comment type="caution">
    <text evidence="11">The sequence shown here is derived from an EMBL/GenBank/DDBJ whole genome shotgun (WGS) entry which is preliminary data.</text>
</comment>
<dbReference type="FunFam" id="3.30.590.10:FF:000011">
    <property type="entry name" value="Glutamine synthetase"/>
    <property type="match status" value="1"/>
</dbReference>
<dbReference type="Proteomes" id="UP001152797">
    <property type="component" value="Unassembled WGS sequence"/>
</dbReference>
<evidence type="ECO:0000256" key="7">
    <source>
        <dbReference type="ARBA" id="ARBA00022840"/>
    </source>
</evidence>
<evidence type="ECO:0000313" key="11">
    <source>
        <dbReference type="EMBL" id="CAI4008321.1"/>
    </source>
</evidence>
<gene>
    <name evidence="11" type="ORF">C1SCF055_LOCUS33773</name>
</gene>
<evidence type="ECO:0000313" key="12">
    <source>
        <dbReference type="EMBL" id="CAL1161696.1"/>
    </source>
</evidence>
<evidence type="ECO:0000256" key="3">
    <source>
        <dbReference type="ARBA" id="ARBA00012937"/>
    </source>
</evidence>
<keyword evidence="5" id="KW-0436">Ligase</keyword>